<comment type="caution">
    <text evidence="10">The sequence shown here is derived from an EMBL/GenBank/DDBJ whole genome shotgun (WGS) entry which is preliminary data.</text>
</comment>
<feature type="region of interest" description="Disordered" evidence="5">
    <location>
        <begin position="191"/>
        <end position="211"/>
    </location>
</feature>
<evidence type="ECO:0000256" key="2">
    <source>
        <dbReference type="ARBA" id="ARBA00017134"/>
    </source>
</evidence>
<gene>
    <name evidence="10" type="ORF">V1264_020150</name>
</gene>
<sequence length="1675" mass="185509">MHAGIKNSPEVAKKLLDSLQNDLRTISSDSKRKHPEVKEASETIQLKLRTISTKNEGNIIAGLVPASTEIVKPFVLGCETKNPKLIPLCLSCVQRLITYEAISTSAAEHIIEMLWSLMESGQEELKLLQTAILLLTTNSVVQHDALAKAVVLCFRLHFTKDSTTINTAAATIKQLVSAILDRVLAEDQIPTTEPPVPLNSEELKAGSKTPPKSLRPCAGDAYLLFQDLCQLVNADQPYWLVGMTEMTRTFGLELLEAVLTSYPSIFSAHPEFSFMLKEKVCPLVIKLFSPSLKYRQGLPPPPSPAPVEKPFFPIVMRLLRIVSVLIKNYYSLLVTECEIFLSLLVKFLEPEKPMWQRCLALEVLHKLSVQPELIKNFCESYDMKQHSTKVFRDIVNALGAFIQSQFMNAPGGPASQSGSKLPDTQGTPPAMVAGMPVGGGVSPQPAFMYRGVWIPLVVSIPTGQTRSVFLEMLDKIDHPMIPDGFGVSIAFYCLLEIVNSVRVLILGDVEEKGKGKGRLPGANKELNEELINSSWCGMLAALSLLLDASTDESATESILKCMETYANLCGHLGMMTPRDAFITALCKASLPPHYTLTILNTHNASSPKSLNRTSSQEFQYAMEPIERSQVVAVGTALPTASLPAGAHQGPVMLTAKNIQCMRALLSLAHCHGGILGTAWHLVLATLQHLVWILGLKPSNGGSLKAGQQITEATSTVITTAVMADLPVLSAMLSRLFESSQYLDDVALHHLIDALCKLSTESMEVAYANREPSLFAVAKLLETGLVNLSRFEILWRPVTAHLLEVCQHPHAGMRSWGAEAITSLVRSLLKHKFDPPIHQNEKLQISVLSPLQELSGIPHGDIRQRQLDCVLQVLHSCGETLQQGWPLILGVIGALNKDHNEKLVQMAFQCLQLVVTDYLPVIGSQHLEVVVEVAARFGLQTQELNVSLTAIGLLWNISDNFFQNRQRIKQDLDSQKKENGEKSKGKEQELPPFDTLWMCLFRRLGDLCVDSRPAVRKSAGQTLFSTISAHGGLLQQNTWRTVLWKVLFPLLENVKKFSSSASTTRDELTTGNILIHHSRDTAEKQWAETRVLSLAGVARTFNAKRRILQHLGDFPRAWSLLLEYIETAALCRNAEVSLAALKSFQEILQINRDSKDKSDDLDLPQSMLRPPSVEEMHRSEDSSTASSPPDEMTISDSADNDIPLWSVAWKVWVNIGTNATKPPDKSETAPGEKVYVPSQHFLTALMHTFPALFDHIKARFTTSDLQQFSRVLHAALSVPVHGDASPFIIPSYPEVTITPLQEASLNAMEALVKAIRAGSFSLQSMYPDLFDQLLTCATFGVQAPSYGAIQAKSFNTVKGPQVDWVTMNFVPFSERALEMVVDLYRDACSHQTVIQAHVLHNVLKMLRLPLGLKYDCPSPSTWQQAITAFFSVITLGLPVARKHPADFEGMWQELARLFEDFLFTKHPSPPTLSMEDFQRDEAIDCKMVHLIRDEILPYASNVPNPFVMKVMELLNRGSIHSAMSDTFVDTDSSRKLREDFAKTCFETLLQFSFVSKKSEEGAVTRVAVLSLLQRCQEVVKKYVDDERLSGKCPLPRPRLAEITAVLKAITTLLQSLKKAPASCVEAAVWQQVIQLYPALVECTTSSSPQVTRALKDVLHEYRDLLTPPPTLVQNGR</sequence>
<dbReference type="Gene3D" id="1.25.10.10">
    <property type="entry name" value="Leucine-rich Repeat Variant"/>
    <property type="match status" value="1"/>
</dbReference>
<reference evidence="10 11" key="1">
    <citation type="submission" date="2024-02" db="EMBL/GenBank/DDBJ databases">
        <title>Chromosome-scale genome assembly of the rough periwinkle Littorina saxatilis.</title>
        <authorList>
            <person name="De Jode A."/>
            <person name="Faria R."/>
            <person name="Formenti G."/>
            <person name="Sims Y."/>
            <person name="Smith T.P."/>
            <person name="Tracey A."/>
            <person name="Wood J.M.D."/>
            <person name="Zagrodzka Z.B."/>
            <person name="Johannesson K."/>
            <person name="Butlin R.K."/>
            <person name="Leder E.H."/>
        </authorList>
    </citation>
    <scope>NUCLEOTIDE SEQUENCE [LARGE SCALE GENOMIC DNA]</scope>
    <source>
        <strain evidence="10">Snail1</strain>
        <tissue evidence="10">Muscle</tissue>
    </source>
</reference>
<dbReference type="InterPro" id="IPR016024">
    <property type="entry name" value="ARM-type_fold"/>
</dbReference>
<feature type="domain" description="Mon2/Sec7/BIG1-like dimerisation and cyclophilin-binding" evidence="9">
    <location>
        <begin position="12"/>
        <end position="187"/>
    </location>
</feature>
<feature type="domain" description="Mon2/Sec7/BIG1-like HUS" evidence="7">
    <location>
        <begin position="218"/>
        <end position="390"/>
    </location>
</feature>
<organism evidence="10 11">
    <name type="scientific">Littorina saxatilis</name>
    <dbReference type="NCBI Taxonomy" id="31220"/>
    <lineage>
        <taxon>Eukaryota</taxon>
        <taxon>Metazoa</taxon>
        <taxon>Spiralia</taxon>
        <taxon>Lophotrochozoa</taxon>
        <taxon>Mollusca</taxon>
        <taxon>Gastropoda</taxon>
        <taxon>Caenogastropoda</taxon>
        <taxon>Littorinimorpha</taxon>
        <taxon>Littorinoidea</taxon>
        <taxon>Littorinidae</taxon>
        <taxon>Littorina</taxon>
    </lineage>
</organism>
<keyword evidence="11" id="KW-1185">Reference proteome</keyword>
<keyword evidence="3" id="KW-0813">Transport</keyword>
<feature type="domain" description="Mon2 C-terminal" evidence="8">
    <location>
        <begin position="915"/>
        <end position="1667"/>
    </location>
</feature>
<protein>
    <recommendedName>
        <fullName evidence="2">Protein MON2 homolog</fullName>
    </recommendedName>
</protein>
<dbReference type="GO" id="GO:0015031">
    <property type="term" value="P:protein transport"/>
    <property type="evidence" value="ECO:0007669"/>
    <property type="project" value="UniProtKB-KW"/>
</dbReference>
<accession>A0AAN9BB34</accession>
<comment type="similarity">
    <text evidence="1">Belongs to the MON2 family.</text>
</comment>
<evidence type="ECO:0000259" key="7">
    <source>
        <dbReference type="Pfam" id="PF12783"/>
    </source>
</evidence>
<dbReference type="PANTHER" id="PTHR10663">
    <property type="entry name" value="GUANYL-NUCLEOTIDE EXCHANGE FACTOR"/>
    <property type="match status" value="1"/>
</dbReference>
<evidence type="ECO:0000313" key="10">
    <source>
        <dbReference type="EMBL" id="KAK7101826.1"/>
    </source>
</evidence>
<evidence type="ECO:0000256" key="3">
    <source>
        <dbReference type="ARBA" id="ARBA00022448"/>
    </source>
</evidence>
<evidence type="ECO:0000256" key="1">
    <source>
        <dbReference type="ARBA" id="ARBA00008144"/>
    </source>
</evidence>
<dbReference type="Proteomes" id="UP001374579">
    <property type="component" value="Unassembled WGS sequence"/>
</dbReference>
<dbReference type="InterPro" id="IPR032817">
    <property type="entry name" value="Mon2_C"/>
</dbReference>
<evidence type="ECO:0000256" key="5">
    <source>
        <dbReference type="SAM" id="MobiDB-lite"/>
    </source>
</evidence>
<dbReference type="SUPFAM" id="SSF48371">
    <property type="entry name" value="ARM repeat"/>
    <property type="match status" value="2"/>
</dbReference>
<dbReference type="Pfam" id="PF09324">
    <property type="entry name" value="Sec7-like_HDS"/>
    <property type="match status" value="1"/>
</dbReference>
<feature type="domain" description="Mon2/Sec7/BIG1-like HDS" evidence="6">
    <location>
        <begin position="832"/>
        <end position="911"/>
    </location>
</feature>
<proteinExistence type="inferred from homology"/>
<evidence type="ECO:0000259" key="6">
    <source>
        <dbReference type="Pfam" id="PF09324"/>
    </source>
</evidence>
<dbReference type="InterPro" id="IPR011989">
    <property type="entry name" value="ARM-like"/>
</dbReference>
<dbReference type="InterPro" id="IPR032691">
    <property type="entry name" value="Mon2/Sec7/BIG1-like_HUS"/>
</dbReference>
<dbReference type="Pfam" id="PF12783">
    <property type="entry name" value="Sec7-like_HUS"/>
    <property type="match status" value="1"/>
</dbReference>
<dbReference type="EMBL" id="JBAMIC010000010">
    <property type="protein sequence ID" value="KAK7101826.1"/>
    <property type="molecule type" value="Genomic_DNA"/>
</dbReference>
<dbReference type="Pfam" id="PF16206">
    <property type="entry name" value="Mon2_C"/>
    <property type="match status" value="1"/>
</dbReference>
<dbReference type="Pfam" id="PF16213">
    <property type="entry name" value="DCB"/>
    <property type="match status" value="1"/>
</dbReference>
<dbReference type="PANTHER" id="PTHR10663:SF333">
    <property type="entry name" value="PROTEIN MON2 HOMOLOG"/>
    <property type="match status" value="1"/>
</dbReference>
<feature type="region of interest" description="Disordered" evidence="5">
    <location>
        <begin position="1154"/>
        <end position="1197"/>
    </location>
</feature>
<dbReference type="InterPro" id="IPR032629">
    <property type="entry name" value="DCB_dom"/>
</dbReference>
<evidence type="ECO:0000256" key="4">
    <source>
        <dbReference type="ARBA" id="ARBA00022927"/>
    </source>
</evidence>
<evidence type="ECO:0000313" key="11">
    <source>
        <dbReference type="Proteomes" id="UP001374579"/>
    </source>
</evidence>
<evidence type="ECO:0000259" key="8">
    <source>
        <dbReference type="Pfam" id="PF16206"/>
    </source>
</evidence>
<evidence type="ECO:0000259" key="9">
    <source>
        <dbReference type="Pfam" id="PF16213"/>
    </source>
</evidence>
<keyword evidence="4" id="KW-0653">Protein transport</keyword>
<dbReference type="InterPro" id="IPR015403">
    <property type="entry name" value="Mon2/Sec7/BIG1-like_HDS"/>
</dbReference>
<feature type="compositionally biased region" description="Basic and acidic residues" evidence="5">
    <location>
        <begin position="1171"/>
        <end position="1180"/>
    </location>
</feature>
<name>A0AAN9BB34_9CAEN</name>